<dbReference type="AlphaFoldDB" id="A0A3D9KSS8"/>
<accession>A0A3D9KSS8</accession>
<comment type="caution">
    <text evidence="1">The sequence shown here is derived from an EMBL/GenBank/DDBJ whole genome shotgun (WGS) entry which is preliminary data.</text>
</comment>
<name>A0A3D9KSS8_9BACL</name>
<dbReference type="Proteomes" id="UP000256977">
    <property type="component" value="Unassembled WGS sequence"/>
</dbReference>
<sequence>MGDLVMMGIFLQVPVCYPIAVLKCTSVKNGKWNYAYKPR</sequence>
<protein>
    <submittedName>
        <fullName evidence="1">Uncharacterized protein</fullName>
    </submittedName>
</protein>
<gene>
    <name evidence="1" type="ORF">DFP98_101204</name>
</gene>
<dbReference type="EMBL" id="QRDZ01000001">
    <property type="protein sequence ID" value="RED89229.1"/>
    <property type="molecule type" value="Genomic_DNA"/>
</dbReference>
<keyword evidence="2" id="KW-1185">Reference proteome</keyword>
<reference evidence="1 2" key="1">
    <citation type="submission" date="2018-07" db="EMBL/GenBank/DDBJ databases">
        <title>Genomic Encyclopedia of Type Strains, Phase III (KMG-III): the genomes of soil and plant-associated and newly described type strains.</title>
        <authorList>
            <person name="Whitman W."/>
        </authorList>
    </citation>
    <scope>NUCLEOTIDE SEQUENCE [LARGE SCALE GENOMIC DNA]</scope>
    <source>
        <strain evidence="1 2">CECT 7287</strain>
    </source>
</reference>
<organism evidence="1 2">
    <name type="scientific">Cohnella phaseoli</name>
    <dbReference type="NCBI Taxonomy" id="456490"/>
    <lineage>
        <taxon>Bacteria</taxon>
        <taxon>Bacillati</taxon>
        <taxon>Bacillota</taxon>
        <taxon>Bacilli</taxon>
        <taxon>Bacillales</taxon>
        <taxon>Paenibacillaceae</taxon>
        <taxon>Cohnella</taxon>
    </lineage>
</organism>
<proteinExistence type="predicted"/>
<evidence type="ECO:0000313" key="1">
    <source>
        <dbReference type="EMBL" id="RED89229.1"/>
    </source>
</evidence>
<evidence type="ECO:0000313" key="2">
    <source>
        <dbReference type="Proteomes" id="UP000256977"/>
    </source>
</evidence>